<comment type="caution">
    <text evidence="2">The sequence shown here is derived from an EMBL/GenBank/DDBJ whole genome shotgun (WGS) entry which is preliminary data.</text>
</comment>
<keyword evidence="3" id="KW-1185">Reference proteome</keyword>
<dbReference type="AlphaFoldDB" id="A0A1U7LQ31"/>
<organism evidence="2 3">
    <name type="scientific">Neolecta irregularis (strain DAH-3)</name>
    <dbReference type="NCBI Taxonomy" id="1198029"/>
    <lineage>
        <taxon>Eukaryota</taxon>
        <taxon>Fungi</taxon>
        <taxon>Dikarya</taxon>
        <taxon>Ascomycota</taxon>
        <taxon>Taphrinomycotina</taxon>
        <taxon>Neolectales</taxon>
        <taxon>Neolectaceae</taxon>
        <taxon>Neolecta</taxon>
    </lineage>
</organism>
<gene>
    <name evidence="2" type="ORF">NEOLI_001316</name>
</gene>
<dbReference type="Proteomes" id="UP000186594">
    <property type="component" value="Unassembled WGS sequence"/>
</dbReference>
<evidence type="ECO:0000313" key="2">
    <source>
        <dbReference type="EMBL" id="OLL24652.1"/>
    </source>
</evidence>
<name>A0A1U7LQ31_NEOID</name>
<sequence length="210" mass="23511">MYPQPQLILPNFDMSSMNIDASLDELTPEKRKNVQPVSSRGPQRQNQGRQPRSGGPYQYSRSDTANIDGSWKHDKFGESTSKDLFQRIGSVKLRRNPLSAQRESRDYDENSLFNRIDLGKGTKPVKSNRNNEITGRDIIARLNKVNRVSKPQKAPLRMPNSNNHFSIKGSASHGELSIKGTSGSTVVIIQNLAAGTIAPDIRACLWVYYL</sequence>
<accession>A0A1U7LQ31</accession>
<reference evidence="2 3" key="1">
    <citation type="submission" date="2016-04" db="EMBL/GenBank/DDBJ databases">
        <title>Evolutionary innovation and constraint leading to complex multicellularity in the Ascomycota.</title>
        <authorList>
            <person name="Cisse O."/>
            <person name="Nguyen A."/>
            <person name="Hewitt D.A."/>
            <person name="Jedd G."/>
            <person name="Stajich J.E."/>
        </authorList>
    </citation>
    <scope>NUCLEOTIDE SEQUENCE [LARGE SCALE GENOMIC DNA]</scope>
    <source>
        <strain evidence="2 3">DAH-3</strain>
    </source>
</reference>
<feature type="region of interest" description="Disordered" evidence="1">
    <location>
        <begin position="26"/>
        <end position="76"/>
    </location>
</feature>
<dbReference type="EMBL" id="LXFE01000695">
    <property type="protein sequence ID" value="OLL24652.1"/>
    <property type="molecule type" value="Genomic_DNA"/>
</dbReference>
<proteinExistence type="predicted"/>
<feature type="compositionally biased region" description="Low complexity" evidence="1">
    <location>
        <begin position="38"/>
        <end position="56"/>
    </location>
</feature>
<evidence type="ECO:0000313" key="3">
    <source>
        <dbReference type="Proteomes" id="UP000186594"/>
    </source>
</evidence>
<evidence type="ECO:0000256" key="1">
    <source>
        <dbReference type="SAM" id="MobiDB-lite"/>
    </source>
</evidence>
<protein>
    <submittedName>
        <fullName evidence="2">Uncharacterized protein</fullName>
    </submittedName>
</protein>